<protein>
    <recommendedName>
        <fullName evidence="9">J domain-containing protein</fullName>
    </recommendedName>
</protein>
<dbReference type="Pfam" id="PF00076">
    <property type="entry name" value="RRM_1"/>
    <property type="match status" value="1"/>
</dbReference>
<dbReference type="CDD" id="cd12429">
    <property type="entry name" value="RRM_DNAJC17"/>
    <property type="match status" value="1"/>
</dbReference>
<keyword evidence="7" id="KW-0175">Coiled coil</keyword>
<dbReference type="InterPro" id="IPR035979">
    <property type="entry name" value="RBD_domain_sf"/>
</dbReference>
<dbReference type="KEGG" id="btab:109037870"/>
<dbReference type="Pfam" id="PF00226">
    <property type="entry name" value="DnaJ"/>
    <property type="match status" value="1"/>
</dbReference>
<dbReference type="Gene3D" id="3.30.70.330">
    <property type="match status" value="1"/>
</dbReference>
<evidence type="ECO:0000256" key="2">
    <source>
        <dbReference type="ARBA" id="ARBA00004496"/>
    </source>
</evidence>
<evidence type="ECO:0000259" key="9">
    <source>
        <dbReference type="SMART" id="SM00271"/>
    </source>
</evidence>
<sequence length="389" mass="43727">MDLDVYGILEVLQSATTQEIKKAYRKKALKCHPDKNPDNPEAAKLFHNLSKALELLLDESARAAYDRVLNAKAAAKLRTQELDSKRKKLKEDLEAREKEANLKASGYKAYDLRTDEEKLQAEIKRLQEEGSKQLAEEIAFVQKQVELETANRATEYNENPARYRLKVKWHVDKHESENGGYDYEKLLKIFSKYGEVSVLVVSMKKKGSALLEFAKSSSAIKAEQFEKGLPTNPLKVSWLEGNPNPQPRESTNFNPSENISFEKSCGDSSSGLFSTSSNSNVSFDNLPSNSSNLFPSMSGISSQSSKKSSSTQSISKSSSLFPSMCNGNSNRTFPLFPSQPNRTFTDKEERKNTSDSIVLDSDYETKVLRQLHEAAKRKKQSKSVEEDNH</sequence>
<dbReference type="InterPro" id="IPR001623">
    <property type="entry name" value="DnaJ_domain"/>
</dbReference>
<dbReference type="GO" id="GO:0000390">
    <property type="term" value="P:spliceosomal complex disassembly"/>
    <property type="evidence" value="ECO:0007669"/>
    <property type="project" value="TreeGrafter"/>
</dbReference>
<feature type="region of interest" description="Disordered" evidence="8">
    <location>
        <begin position="233"/>
        <end position="262"/>
    </location>
</feature>
<evidence type="ECO:0000313" key="11">
    <source>
        <dbReference type="Proteomes" id="UP001152759"/>
    </source>
</evidence>
<dbReference type="CDD" id="cd06257">
    <property type="entry name" value="DnaJ"/>
    <property type="match status" value="1"/>
</dbReference>
<name>A0A9P0F5W9_BEMTA</name>
<feature type="domain" description="J" evidence="9">
    <location>
        <begin position="3"/>
        <end position="61"/>
    </location>
</feature>
<keyword evidence="11" id="KW-1185">Reference proteome</keyword>
<feature type="coiled-coil region" evidence="7">
    <location>
        <begin position="72"/>
        <end position="136"/>
    </location>
</feature>
<keyword evidence="4" id="KW-0694">RNA-binding</keyword>
<dbReference type="PANTHER" id="PTHR44313:SF1">
    <property type="entry name" value="DNAJ HOMOLOG SUBFAMILY C MEMBER 17"/>
    <property type="match status" value="1"/>
</dbReference>
<dbReference type="AlphaFoldDB" id="A0A9P0F5W9"/>
<evidence type="ECO:0000256" key="6">
    <source>
        <dbReference type="ARBA" id="ARBA00023242"/>
    </source>
</evidence>
<comment type="subcellular location">
    <subcellularLocation>
        <location evidence="2">Cytoplasm</location>
    </subcellularLocation>
    <subcellularLocation>
        <location evidence="1">Nucleus</location>
    </subcellularLocation>
</comment>
<evidence type="ECO:0000256" key="5">
    <source>
        <dbReference type="ARBA" id="ARBA00023186"/>
    </source>
</evidence>
<evidence type="ECO:0000256" key="1">
    <source>
        <dbReference type="ARBA" id="ARBA00004123"/>
    </source>
</evidence>
<accession>A0A9P0F5W9</accession>
<dbReference type="GO" id="GO:0003723">
    <property type="term" value="F:RNA binding"/>
    <property type="evidence" value="ECO:0007669"/>
    <property type="project" value="UniProtKB-KW"/>
</dbReference>
<dbReference type="Gene3D" id="1.10.287.110">
    <property type="entry name" value="DnaJ domain"/>
    <property type="match status" value="1"/>
</dbReference>
<dbReference type="InterPro" id="IPR036869">
    <property type="entry name" value="J_dom_sf"/>
</dbReference>
<feature type="compositionally biased region" description="Low complexity" evidence="8">
    <location>
        <begin position="294"/>
        <end position="319"/>
    </location>
</feature>
<dbReference type="InterPro" id="IPR000504">
    <property type="entry name" value="RRM_dom"/>
</dbReference>
<dbReference type="PANTHER" id="PTHR44313">
    <property type="entry name" value="DNAJ HOMOLOG SUBFAMILY C MEMBER 17"/>
    <property type="match status" value="1"/>
</dbReference>
<dbReference type="InterPro" id="IPR052094">
    <property type="entry name" value="Pre-mRNA-splicing_ERAD"/>
</dbReference>
<dbReference type="GO" id="GO:0005681">
    <property type="term" value="C:spliceosomal complex"/>
    <property type="evidence" value="ECO:0007669"/>
    <property type="project" value="TreeGrafter"/>
</dbReference>
<keyword evidence="3" id="KW-0963">Cytoplasm</keyword>
<feature type="compositionally biased region" description="Basic and acidic residues" evidence="8">
    <location>
        <begin position="344"/>
        <end position="353"/>
    </location>
</feature>
<evidence type="ECO:0000256" key="3">
    <source>
        <dbReference type="ARBA" id="ARBA00022490"/>
    </source>
</evidence>
<dbReference type="SUPFAM" id="SSF54928">
    <property type="entry name" value="RNA-binding domain, RBD"/>
    <property type="match status" value="1"/>
</dbReference>
<dbReference type="PRINTS" id="PR00625">
    <property type="entry name" value="JDOMAIN"/>
</dbReference>
<evidence type="ECO:0000313" key="10">
    <source>
        <dbReference type="EMBL" id="CAH0390340.1"/>
    </source>
</evidence>
<proteinExistence type="predicted"/>
<feature type="compositionally biased region" description="Polar residues" evidence="8">
    <location>
        <begin position="247"/>
        <end position="261"/>
    </location>
</feature>
<keyword evidence="5" id="KW-0143">Chaperone</keyword>
<keyword evidence="6" id="KW-0539">Nucleus</keyword>
<evidence type="ECO:0000256" key="7">
    <source>
        <dbReference type="SAM" id="Coils"/>
    </source>
</evidence>
<dbReference type="SMART" id="SM00271">
    <property type="entry name" value="DnaJ"/>
    <property type="match status" value="1"/>
</dbReference>
<feature type="region of interest" description="Disordered" evidence="8">
    <location>
        <begin position="294"/>
        <end position="357"/>
    </location>
</feature>
<dbReference type="GO" id="GO:0005737">
    <property type="term" value="C:cytoplasm"/>
    <property type="evidence" value="ECO:0007669"/>
    <property type="project" value="UniProtKB-SubCell"/>
</dbReference>
<feature type="compositionally biased region" description="Polar residues" evidence="8">
    <location>
        <begin position="325"/>
        <end position="343"/>
    </location>
</feature>
<dbReference type="InterPro" id="IPR034254">
    <property type="entry name" value="DNAJC17_RRM"/>
</dbReference>
<dbReference type="Proteomes" id="UP001152759">
    <property type="component" value="Chromosome 5"/>
</dbReference>
<organism evidence="10 11">
    <name type="scientific">Bemisia tabaci</name>
    <name type="common">Sweetpotato whitefly</name>
    <name type="synonym">Aleurodes tabaci</name>
    <dbReference type="NCBI Taxonomy" id="7038"/>
    <lineage>
        <taxon>Eukaryota</taxon>
        <taxon>Metazoa</taxon>
        <taxon>Ecdysozoa</taxon>
        <taxon>Arthropoda</taxon>
        <taxon>Hexapoda</taxon>
        <taxon>Insecta</taxon>
        <taxon>Pterygota</taxon>
        <taxon>Neoptera</taxon>
        <taxon>Paraneoptera</taxon>
        <taxon>Hemiptera</taxon>
        <taxon>Sternorrhyncha</taxon>
        <taxon>Aleyrodoidea</taxon>
        <taxon>Aleyrodidae</taxon>
        <taxon>Aleyrodinae</taxon>
        <taxon>Bemisia</taxon>
    </lineage>
</organism>
<reference evidence="10" key="1">
    <citation type="submission" date="2021-12" db="EMBL/GenBank/DDBJ databases">
        <authorList>
            <person name="King R."/>
        </authorList>
    </citation>
    <scope>NUCLEOTIDE SEQUENCE</scope>
</reference>
<dbReference type="SUPFAM" id="SSF46565">
    <property type="entry name" value="Chaperone J-domain"/>
    <property type="match status" value="1"/>
</dbReference>
<evidence type="ECO:0000256" key="8">
    <source>
        <dbReference type="SAM" id="MobiDB-lite"/>
    </source>
</evidence>
<gene>
    <name evidence="10" type="ORF">BEMITA_LOCUS9072</name>
</gene>
<dbReference type="InterPro" id="IPR012677">
    <property type="entry name" value="Nucleotide-bd_a/b_plait_sf"/>
</dbReference>
<dbReference type="EMBL" id="OU963866">
    <property type="protein sequence ID" value="CAH0390340.1"/>
    <property type="molecule type" value="Genomic_DNA"/>
</dbReference>
<evidence type="ECO:0000256" key="4">
    <source>
        <dbReference type="ARBA" id="ARBA00022884"/>
    </source>
</evidence>